<reference evidence="5" key="1">
    <citation type="journal article" date="2019" name="Int. J. Syst. Evol. Microbiol.">
        <title>The Global Catalogue of Microorganisms (GCM) 10K type strain sequencing project: providing services to taxonomists for standard genome sequencing and annotation.</title>
        <authorList>
            <consortium name="The Broad Institute Genomics Platform"/>
            <consortium name="The Broad Institute Genome Sequencing Center for Infectious Disease"/>
            <person name="Wu L."/>
            <person name="Ma J."/>
        </authorList>
    </citation>
    <scope>NUCLEOTIDE SEQUENCE [LARGE SCALE GENOMIC DNA]</scope>
    <source>
        <strain evidence="5">CGMCC 1.12989</strain>
    </source>
</reference>
<evidence type="ECO:0000313" key="4">
    <source>
        <dbReference type="EMBL" id="MFC4294683.1"/>
    </source>
</evidence>
<dbReference type="PANTHER" id="PTHR45024">
    <property type="entry name" value="DEHYDROGENASES, SHORT CHAIN"/>
    <property type="match status" value="1"/>
</dbReference>
<dbReference type="RefSeq" id="WP_379538461.1">
    <property type="nucleotide sequence ID" value="NZ_JBHSDR010000004.1"/>
</dbReference>
<dbReference type="InterPro" id="IPR020904">
    <property type="entry name" value="Sc_DH/Rdtase_CS"/>
</dbReference>
<dbReference type="Gene3D" id="3.40.50.720">
    <property type="entry name" value="NAD(P)-binding Rossmann-like Domain"/>
    <property type="match status" value="1"/>
</dbReference>
<evidence type="ECO:0000256" key="3">
    <source>
        <dbReference type="RuleBase" id="RU000363"/>
    </source>
</evidence>
<sequence>MRFDGKVAVVTGAGRGLGPEQALLLARRGARVIVNDLGSAIDGTMPSQQPANEVVWSIRAEGFIAEPDFNDVSTPAGIRALVDHAIATFGAIDVLVCNAGTIVYGGTPDLLDAATFDRLHDLMVSGVGLLVGAAWPHLARSGEGRVILMSSAGGVFGIPANATYGAAKGGVIGMLRCLAIDGEPLGIKVNAVCPLAISRLFEGFSDNQAFNDWFAANARPEYVAPLVGYLAHRDCQPTGRVFNSGMGHVAEIFTGLTQGWKQQGHAIEDIRDHFSEIADRAGYAVPATALESTGLLFADAPLAG</sequence>
<dbReference type="Proteomes" id="UP001595828">
    <property type="component" value="Unassembled WGS sequence"/>
</dbReference>
<dbReference type="SUPFAM" id="SSF51735">
    <property type="entry name" value="NAD(P)-binding Rossmann-fold domains"/>
    <property type="match status" value="1"/>
</dbReference>
<dbReference type="Pfam" id="PF00106">
    <property type="entry name" value="adh_short"/>
    <property type="match status" value="1"/>
</dbReference>
<comment type="similarity">
    <text evidence="1 3">Belongs to the short-chain dehydrogenases/reductases (SDR) family.</text>
</comment>
<comment type="caution">
    <text evidence="4">The sequence shown here is derived from an EMBL/GenBank/DDBJ whole genome shotgun (WGS) entry which is preliminary data.</text>
</comment>
<proteinExistence type="inferred from homology"/>
<dbReference type="PRINTS" id="PR00081">
    <property type="entry name" value="GDHRDH"/>
</dbReference>
<dbReference type="InterPro" id="IPR036291">
    <property type="entry name" value="NAD(P)-bd_dom_sf"/>
</dbReference>
<dbReference type="PROSITE" id="PS00061">
    <property type="entry name" value="ADH_SHORT"/>
    <property type="match status" value="1"/>
</dbReference>
<protein>
    <submittedName>
        <fullName evidence="4">SDR family NAD(P)-dependent oxidoreductase</fullName>
    </submittedName>
</protein>
<dbReference type="PRINTS" id="PR00080">
    <property type="entry name" value="SDRFAMILY"/>
</dbReference>
<evidence type="ECO:0000256" key="1">
    <source>
        <dbReference type="ARBA" id="ARBA00006484"/>
    </source>
</evidence>
<keyword evidence="2" id="KW-0560">Oxidoreductase</keyword>
<dbReference type="EMBL" id="JBHSDR010000004">
    <property type="protein sequence ID" value="MFC4294683.1"/>
    <property type="molecule type" value="Genomic_DNA"/>
</dbReference>
<keyword evidence="5" id="KW-1185">Reference proteome</keyword>
<gene>
    <name evidence="4" type="ORF">ACFO0A_06375</name>
</gene>
<dbReference type="InterPro" id="IPR051687">
    <property type="entry name" value="Peroxisomal_Beta-Oxidation"/>
</dbReference>
<name>A0ABV8RNJ7_9SPHN</name>
<evidence type="ECO:0000313" key="5">
    <source>
        <dbReference type="Proteomes" id="UP001595828"/>
    </source>
</evidence>
<accession>A0ABV8RNJ7</accession>
<dbReference type="InterPro" id="IPR002347">
    <property type="entry name" value="SDR_fam"/>
</dbReference>
<dbReference type="PANTHER" id="PTHR45024:SF2">
    <property type="entry name" value="SCP2 DOMAIN-CONTAINING PROTEIN"/>
    <property type="match status" value="1"/>
</dbReference>
<evidence type="ECO:0000256" key="2">
    <source>
        <dbReference type="ARBA" id="ARBA00023002"/>
    </source>
</evidence>
<organism evidence="4 5">
    <name type="scientific">Novosphingobium tardum</name>
    <dbReference type="NCBI Taxonomy" id="1538021"/>
    <lineage>
        <taxon>Bacteria</taxon>
        <taxon>Pseudomonadati</taxon>
        <taxon>Pseudomonadota</taxon>
        <taxon>Alphaproteobacteria</taxon>
        <taxon>Sphingomonadales</taxon>
        <taxon>Sphingomonadaceae</taxon>
        <taxon>Novosphingobium</taxon>
    </lineage>
</organism>